<evidence type="ECO:0000313" key="1">
    <source>
        <dbReference type="EnsemblMetazoa" id="tetur22g01440.1"/>
    </source>
</evidence>
<reference evidence="2" key="1">
    <citation type="submission" date="2011-08" db="EMBL/GenBank/DDBJ databases">
        <authorList>
            <person name="Rombauts S."/>
        </authorList>
    </citation>
    <scope>NUCLEOTIDE SEQUENCE</scope>
    <source>
        <strain evidence="2">London</strain>
    </source>
</reference>
<name>T1KUV7_TETUR</name>
<dbReference type="Proteomes" id="UP000015104">
    <property type="component" value="Unassembled WGS sequence"/>
</dbReference>
<dbReference type="HOGENOM" id="CLU_2925555_0_0_1"/>
<keyword evidence="2" id="KW-1185">Reference proteome</keyword>
<reference evidence="1" key="2">
    <citation type="submission" date="2015-06" db="UniProtKB">
        <authorList>
            <consortium name="EnsemblMetazoa"/>
        </authorList>
    </citation>
    <scope>IDENTIFICATION</scope>
</reference>
<evidence type="ECO:0000313" key="2">
    <source>
        <dbReference type="Proteomes" id="UP000015104"/>
    </source>
</evidence>
<sequence>MLNKNKVKVFFASLDSSFVAKVKMDYQFSKFACFSAKSHGNSKRPKISLTLRLNLKSQLFW</sequence>
<dbReference type="AlphaFoldDB" id="T1KUV7"/>
<dbReference type="EnsemblMetazoa" id="tetur22g01440.1">
    <property type="protein sequence ID" value="tetur22g01440.1"/>
    <property type="gene ID" value="tetur22g01440"/>
</dbReference>
<accession>T1KUV7</accession>
<protein>
    <submittedName>
        <fullName evidence="1">Uncharacterized protein</fullName>
    </submittedName>
</protein>
<proteinExistence type="predicted"/>
<dbReference type="EMBL" id="CAEY01000582">
    <property type="status" value="NOT_ANNOTATED_CDS"/>
    <property type="molecule type" value="Genomic_DNA"/>
</dbReference>
<organism evidence="1 2">
    <name type="scientific">Tetranychus urticae</name>
    <name type="common">Two-spotted spider mite</name>
    <dbReference type="NCBI Taxonomy" id="32264"/>
    <lineage>
        <taxon>Eukaryota</taxon>
        <taxon>Metazoa</taxon>
        <taxon>Ecdysozoa</taxon>
        <taxon>Arthropoda</taxon>
        <taxon>Chelicerata</taxon>
        <taxon>Arachnida</taxon>
        <taxon>Acari</taxon>
        <taxon>Acariformes</taxon>
        <taxon>Trombidiformes</taxon>
        <taxon>Prostigmata</taxon>
        <taxon>Eleutherengona</taxon>
        <taxon>Raphignathae</taxon>
        <taxon>Tetranychoidea</taxon>
        <taxon>Tetranychidae</taxon>
        <taxon>Tetranychus</taxon>
    </lineage>
</organism>